<gene>
    <name evidence="9" type="ORF">CPAG_03736</name>
</gene>
<dbReference type="OrthoDB" id="19102at2759"/>
<dbReference type="VEuPathDB" id="FungiDB:CPAG_03736"/>
<protein>
    <recommendedName>
        <fullName evidence="7">Derlin</fullName>
    </recommendedName>
</protein>
<keyword evidence="5 7" id="KW-1133">Transmembrane helix</keyword>
<evidence type="ECO:0000256" key="2">
    <source>
        <dbReference type="ARBA" id="ARBA00008917"/>
    </source>
</evidence>
<dbReference type="GO" id="GO:0006950">
    <property type="term" value="P:response to stress"/>
    <property type="evidence" value="ECO:0007669"/>
    <property type="project" value="UniProtKB-ARBA"/>
</dbReference>
<evidence type="ECO:0000256" key="3">
    <source>
        <dbReference type="ARBA" id="ARBA00022692"/>
    </source>
</evidence>
<sequence length="256" mass="28866">MDQFWALPPVARTMFAFTFVQSTLVHGRLVSGYWSIFVPSLIFKAFPEVWRLVTPYFLTRGGYSFIFDLYCMYTYGTALEANSPRFRTSGDFLTYVVFVATVILLLAGILMQSALFIAALLMAFIYTYAQDNRGQKTTFFFVQIRVEHLPWIMLFITWIMAGVREVMIECCGIAAAHLYDFLTRIYPTFGGGRNYIHTPAFVQRWFAGRGPQMAHGGYKFDPRDRASARTTSSSTGGLFSGGAWGARGPGRRLGGD</sequence>
<feature type="transmembrane region" description="Helical" evidence="7">
    <location>
        <begin position="32"/>
        <end position="50"/>
    </location>
</feature>
<organism evidence="9 10">
    <name type="scientific">Coccidioides posadasii RMSCC 3488</name>
    <dbReference type="NCBI Taxonomy" id="454284"/>
    <lineage>
        <taxon>Eukaryota</taxon>
        <taxon>Fungi</taxon>
        <taxon>Dikarya</taxon>
        <taxon>Ascomycota</taxon>
        <taxon>Pezizomycotina</taxon>
        <taxon>Eurotiomycetes</taxon>
        <taxon>Eurotiomycetidae</taxon>
        <taxon>Onygenales</taxon>
        <taxon>Onygenaceae</taxon>
        <taxon>Coccidioides</taxon>
    </lineage>
</organism>
<evidence type="ECO:0000256" key="8">
    <source>
        <dbReference type="SAM" id="MobiDB-lite"/>
    </source>
</evidence>
<dbReference type="InterPro" id="IPR007599">
    <property type="entry name" value="DER1"/>
</dbReference>
<comment type="function">
    <text evidence="7">May be involved in the degradation of misfolded endoplasmic reticulum (ER) luminal proteins.</text>
</comment>
<keyword evidence="3 7" id="KW-0812">Transmembrane</keyword>
<dbReference type="AlphaFoldDB" id="A0A0J6I7H1"/>
<dbReference type="GO" id="GO:0005789">
    <property type="term" value="C:endoplasmic reticulum membrane"/>
    <property type="evidence" value="ECO:0007669"/>
    <property type="project" value="UniProtKB-SubCell"/>
</dbReference>
<evidence type="ECO:0000256" key="1">
    <source>
        <dbReference type="ARBA" id="ARBA00004477"/>
    </source>
</evidence>
<comment type="similarity">
    <text evidence="2 7">Belongs to the derlin family.</text>
</comment>
<feature type="region of interest" description="Disordered" evidence="8">
    <location>
        <begin position="217"/>
        <end position="256"/>
    </location>
</feature>
<feature type="transmembrane region" description="Helical" evidence="7">
    <location>
        <begin position="95"/>
        <end position="126"/>
    </location>
</feature>
<evidence type="ECO:0000256" key="4">
    <source>
        <dbReference type="ARBA" id="ARBA00022824"/>
    </source>
</evidence>
<evidence type="ECO:0000313" key="10">
    <source>
        <dbReference type="Proteomes" id="UP000054567"/>
    </source>
</evidence>
<evidence type="ECO:0000313" key="9">
    <source>
        <dbReference type="EMBL" id="KMM67402.1"/>
    </source>
</evidence>
<evidence type="ECO:0000256" key="7">
    <source>
        <dbReference type="RuleBase" id="RU363059"/>
    </source>
</evidence>
<dbReference type="Proteomes" id="UP000054567">
    <property type="component" value="Unassembled WGS sequence"/>
</dbReference>
<accession>A0A0J6I7H1</accession>
<evidence type="ECO:0000256" key="5">
    <source>
        <dbReference type="ARBA" id="ARBA00022989"/>
    </source>
</evidence>
<feature type="compositionally biased region" description="Low complexity" evidence="8">
    <location>
        <begin position="228"/>
        <end position="237"/>
    </location>
</feature>
<keyword evidence="6 7" id="KW-0472">Membrane</keyword>
<reference evidence="9 10" key="1">
    <citation type="submission" date="2007-06" db="EMBL/GenBank/DDBJ databases">
        <title>The Genome Sequence of Coccidioides posadasii RMSCC_3488.</title>
        <authorList>
            <consortium name="Coccidioides Genome Resources Consortium"/>
            <consortium name="The Broad Institute Genome Sequencing Platform"/>
            <person name="Henn M.R."/>
            <person name="Sykes S."/>
            <person name="Young S."/>
            <person name="Jaffe D."/>
            <person name="Berlin A."/>
            <person name="Alvarez P."/>
            <person name="Butler J."/>
            <person name="Gnerre S."/>
            <person name="Grabherr M."/>
            <person name="Mauceli E."/>
            <person name="Brockman W."/>
            <person name="Kodira C."/>
            <person name="Alvarado L."/>
            <person name="Zeng Q."/>
            <person name="Crawford M."/>
            <person name="Antoine C."/>
            <person name="Devon K."/>
            <person name="Galgiani J."/>
            <person name="Orsborn K."/>
            <person name="Lewis M.L."/>
            <person name="Nusbaum C."/>
            <person name="Galagan J."/>
            <person name="Birren B."/>
        </authorList>
    </citation>
    <scope>NUCLEOTIDE SEQUENCE [LARGE SCALE GENOMIC DNA]</scope>
    <source>
        <strain evidence="9 10">RMSCC 3488</strain>
    </source>
</reference>
<feature type="transmembrane region" description="Helical" evidence="7">
    <location>
        <begin position="57"/>
        <end position="75"/>
    </location>
</feature>
<dbReference type="SUPFAM" id="SSF144091">
    <property type="entry name" value="Rhomboid-like"/>
    <property type="match status" value="1"/>
</dbReference>
<reference evidence="10" key="3">
    <citation type="journal article" date="2010" name="Genome Res.">
        <title>Population genomic sequencing of Coccidioides fungi reveals recent hybridization and transposon control.</title>
        <authorList>
            <person name="Neafsey D.E."/>
            <person name="Barker B.M."/>
            <person name="Sharpton T.J."/>
            <person name="Stajich J.E."/>
            <person name="Park D.J."/>
            <person name="Whiston E."/>
            <person name="Hung C.-Y."/>
            <person name="McMahan C."/>
            <person name="White J."/>
            <person name="Sykes S."/>
            <person name="Heiman D."/>
            <person name="Young S."/>
            <person name="Zeng Q."/>
            <person name="Abouelleil A."/>
            <person name="Aftuck L."/>
            <person name="Bessette D."/>
            <person name="Brown A."/>
            <person name="FitzGerald M."/>
            <person name="Lui A."/>
            <person name="Macdonald J.P."/>
            <person name="Priest M."/>
            <person name="Orbach M.J."/>
            <person name="Galgiani J.N."/>
            <person name="Kirkland T.N."/>
            <person name="Cole G.T."/>
            <person name="Birren B.W."/>
            <person name="Henn M.R."/>
            <person name="Taylor J.W."/>
            <person name="Rounsley S.D."/>
        </authorList>
    </citation>
    <scope>NUCLEOTIDE SEQUENCE [LARGE SCALE GENOMIC DNA]</scope>
    <source>
        <strain evidence="10">RMSCC 3488</strain>
    </source>
</reference>
<dbReference type="EMBL" id="DS268110">
    <property type="protein sequence ID" value="KMM67402.1"/>
    <property type="molecule type" value="Genomic_DNA"/>
</dbReference>
<feature type="compositionally biased region" description="Gly residues" evidence="8">
    <location>
        <begin position="238"/>
        <end position="256"/>
    </location>
</feature>
<reference evidence="10" key="2">
    <citation type="journal article" date="2009" name="Genome Res.">
        <title>Comparative genomic analyses of the human fungal pathogens Coccidioides and their relatives.</title>
        <authorList>
            <person name="Sharpton T.J."/>
            <person name="Stajich J.E."/>
            <person name="Rounsley S.D."/>
            <person name="Gardner M.J."/>
            <person name="Wortman J.R."/>
            <person name="Jordar V.S."/>
            <person name="Maiti R."/>
            <person name="Kodira C.D."/>
            <person name="Neafsey D.E."/>
            <person name="Zeng Q."/>
            <person name="Hung C.-Y."/>
            <person name="McMahan C."/>
            <person name="Muszewska A."/>
            <person name="Grynberg M."/>
            <person name="Mandel M.A."/>
            <person name="Kellner E.M."/>
            <person name="Barker B.M."/>
            <person name="Galgiani J.N."/>
            <person name="Orbach M.J."/>
            <person name="Kirkland T.N."/>
            <person name="Cole G.T."/>
            <person name="Henn M.R."/>
            <person name="Birren B.W."/>
            <person name="Taylor J.W."/>
        </authorList>
    </citation>
    <scope>NUCLEOTIDE SEQUENCE [LARGE SCALE GENOMIC DNA]</scope>
    <source>
        <strain evidence="10">RMSCC 3488</strain>
    </source>
</reference>
<evidence type="ECO:0000256" key="6">
    <source>
        <dbReference type="ARBA" id="ARBA00023136"/>
    </source>
</evidence>
<keyword evidence="4 7" id="KW-0256">Endoplasmic reticulum</keyword>
<dbReference type="PANTHER" id="PTHR11009">
    <property type="entry name" value="DER1-LIKE PROTEIN, DERLIN"/>
    <property type="match status" value="1"/>
</dbReference>
<feature type="transmembrane region" description="Helical" evidence="7">
    <location>
        <begin position="138"/>
        <end position="161"/>
    </location>
</feature>
<comment type="subcellular location">
    <subcellularLocation>
        <location evidence="1 7">Endoplasmic reticulum membrane</location>
        <topology evidence="1 7">Multi-pass membrane protein</topology>
    </subcellularLocation>
</comment>
<proteinExistence type="inferred from homology"/>
<feature type="compositionally biased region" description="Basic and acidic residues" evidence="8">
    <location>
        <begin position="218"/>
        <end position="227"/>
    </location>
</feature>
<dbReference type="Pfam" id="PF04511">
    <property type="entry name" value="DER1"/>
    <property type="match status" value="1"/>
</dbReference>
<name>A0A0J6I7H1_COCPO</name>
<dbReference type="InterPro" id="IPR035952">
    <property type="entry name" value="Rhomboid-like_sf"/>
</dbReference>